<evidence type="ECO:0000313" key="2">
    <source>
        <dbReference type="Proteomes" id="UP000308018"/>
    </source>
</evidence>
<organism evidence="1 2">
    <name type="scientific">Vibrio tasmaniensis</name>
    <dbReference type="NCBI Taxonomy" id="212663"/>
    <lineage>
        <taxon>Bacteria</taxon>
        <taxon>Pseudomonadati</taxon>
        <taxon>Pseudomonadota</taxon>
        <taxon>Gammaproteobacteria</taxon>
        <taxon>Vibrionales</taxon>
        <taxon>Vibrionaceae</taxon>
        <taxon>Vibrio</taxon>
    </lineage>
</organism>
<dbReference type="Proteomes" id="UP000308018">
    <property type="component" value="Unassembled WGS sequence"/>
</dbReference>
<protein>
    <submittedName>
        <fullName evidence="1">Transposase</fullName>
    </submittedName>
</protein>
<sequence length="71" mass="8192">GLMRIRYYGFLANAVRVKAIAEIRQSLRKRPVEKSEVLKEKPCCPNCHSNSMVLVCINIRPRIVVSEHRLT</sequence>
<dbReference type="AlphaFoldDB" id="A0AB38NK39"/>
<evidence type="ECO:0000313" key="1">
    <source>
        <dbReference type="EMBL" id="TKG25704.1"/>
    </source>
</evidence>
<dbReference type="EMBL" id="SYVV01000095">
    <property type="protein sequence ID" value="TKG25704.1"/>
    <property type="molecule type" value="Genomic_DNA"/>
</dbReference>
<reference evidence="1 2" key="1">
    <citation type="submission" date="2019-04" db="EMBL/GenBank/DDBJ databases">
        <title>A reverse ecology approach based on a biological definition of microbial populations.</title>
        <authorList>
            <person name="Arevalo P."/>
            <person name="Vaninsberghe D."/>
            <person name="Elsherbini J."/>
            <person name="Gore J."/>
            <person name="Polz M."/>
        </authorList>
    </citation>
    <scope>NUCLEOTIDE SEQUENCE [LARGE SCALE GENOMIC DNA]</scope>
    <source>
        <strain evidence="1 2">10N.222.45.A8</strain>
    </source>
</reference>
<accession>A0AB38NK39</accession>
<comment type="caution">
    <text evidence="1">The sequence shown here is derived from an EMBL/GenBank/DDBJ whole genome shotgun (WGS) entry which is preliminary data.</text>
</comment>
<proteinExistence type="predicted"/>
<feature type="non-terminal residue" evidence="1">
    <location>
        <position position="1"/>
    </location>
</feature>
<name>A0AB38NK39_9VIBR</name>
<gene>
    <name evidence="1" type="ORF">FC057_24935</name>
</gene>